<evidence type="ECO:0000313" key="3">
    <source>
        <dbReference type="Proteomes" id="UP000002754"/>
    </source>
</evidence>
<dbReference type="EMBL" id="JALP01000131">
    <property type="protein sequence ID" value="THG90600.1"/>
    <property type="molecule type" value="Genomic_DNA"/>
</dbReference>
<name>A0A094WED3_ALKAL</name>
<dbReference type="Proteomes" id="UP000002754">
    <property type="component" value="Unassembled WGS sequence"/>
</dbReference>
<dbReference type="RefSeq" id="WP_003324032.1">
    <property type="nucleotide sequence ID" value="NZ_ALPT02000079.1"/>
</dbReference>
<proteinExistence type="predicted"/>
<dbReference type="GO" id="GO:0005886">
    <property type="term" value="C:plasma membrane"/>
    <property type="evidence" value="ECO:0007669"/>
    <property type="project" value="TreeGrafter"/>
</dbReference>
<evidence type="ECO:0000313" key="2">
    <source>
        <dbReference type="EMBL" id="THG90600.1"/>
    </source>
</evidence>
<dbReference type="PANTHER" id="PTHR30531:SF12">
    <property type="entry name" value="FLAGELLAR BIOSYNTHETIC PROTEIN FLHB"/>
    <property type="match status" value="1"/>
</dbReference>
<evidence type="ECO:0008006" key="5">
    <source>
        <dbReference type="Google" id="ProtNLM"/>
    </source>
</evidence>
<dbReference type="AlphaFoldDB" id="A0A094WED3"/>
<organism evidence="1 3">
    <name type="scientific">Alkalihalobacillus alcalophilus ATCC 27647 = CGMCC 1.3604</name>
    <dbReference type="NCBI Taxonomy" id="1218173"/>
    <lineage>
        <taxon>Bacteria</taxon>
        <taxon>Bacillati</taxon>
        <taxon>Bacillota</taxon>
        <taxon>Bacilli</taxon>
        <taxon>Bacillales</taxon>
        <taxon>Bacillaceae</taxon>
        <taxon>Alkalihalobacillus</taxon>
    </lineage>
</organism>
<protein>
    <recommendedName>
        <fullName evidence="5">Type III secretion exporter</fullName>
    </recommendedName>
</protein>
<dbReference type="STRING" id="1218173.BALCAV_0218155"/>
<dbReference type="PANTHER" id="PTHR30531">
    <property type="entry name" value="FLAGELLAR BIOSYNTHETIC PROTEIN FLHB"/>
    <property type="match status" value="1"/>
</dbReference>
<dbReference type="Gene3D" id="3.40.1690.10">
    <property type="entry name" value="secretion proteins EscU"/>
    <property type="match status" value="1"/>
</dbReference>
<comment type="caution">
    <text evidence="1">The sequence shown here is derived from an EMBL/GenBank/DDBJ whole genome shotgun (WGS) entry which is preliminary data.</text>
</comment>
<dbReference type="SUPFAM" id="SSF160544">
    <property type="entry name" value="EscU C-terminal domain-like"/>
    <property type="match status" value="1"/>
</dbReference>
<accession>A0A094WED3</accession>
<dbReference type="Pfam" id="PF01312">
    <property type="entry name" value="Bac_export_2"/>
    <property type="match status" value="1"/>
</dbReference>
<reference evidence="2 4" key="2">
    <citation type="submission" date="2014-01" db="EMBL/GenBank/DDBJ databases">
        <title>Draft genome sequencing of Bacillus alcalophilus CGMCC 1.3604.</title>
        <authorList>
            <person name="Yang J."/>
            <person name="Diao L."/>
            <person name="Yang S."/>
        </authorList>
    </citation>
    <scope>NUCLEOTIDE SEQUENCE [LARGE SCALE GENOMIC DNA]</scope>
    <source>
        <strain evidence="2 4">CGMCC 1.3604</strain>
    </source>
</reference>
<dbReference type="InterPro" id="IPR006135">
    <property type="entry name" value="T3SS_substrate_exporter"/>
</dbReference>
<evidence type="ECO:0000313" key="4">
    <source>
        <dbReference type="Proteomes" id="UP000297014"/>
    </source>
</evidence>
<keyword evidence="3" id="KW-1185">Reference proteome</keyword>
<evidence type="ECO:0000313" key="1">
    <source>
        <dbReference type="EMBL" id="KGA96114.1"/>
    </source>
</evidence>
<dbReference type="InterPro" id="IPR029025">
    <property type="entry name" value="T3SS_substrate_exporter_C"/>
</dbReference>
<dbReference type="GO" id="GO:0009306">
    <property type="term" value="P:protein secretion"/>
    <property type="evidence" value="ECO:0007669"/>
    <property type="project" value="InterPro"/>
</dbReference>
<sequence>MKEQTNSFKQAVALKYLQGKENAPKISAKGRGFVADEIIQRAKEADIPIQEDANLVQMLSELELNETIPEELYQVVAEVFAFIYLLDKNYLEKEDSRL</sequence>
<gene>
    <name evidence="2" type="ORF">AJ85_09785</name>
    <name evidence="1" type="ORF">BALCAV_0218155</name>
</gene>
<dbReference type="Proteomes" id="UP000297014">
    <property type="component" value="Unassembled WGS sequence"/>
</dbReference>
<reference evidence="1 3" key="1">
    <citation type="journal article" date="2014" name="Genome Announc.">
        <title>Draft Genome Sequence of Bacillus alcalophilus AV1934, a Classic Alkaliphile Isolated from Human Feces in 1934.</title>
        <authorList>
            <person name="Attie O."/>
            <person name="Jayaprakash A."/>
            <person name="Shah H."/>
            <person name="Paulsen I.T."/>
            <person name="Morino M."/>
            <person name="Takahashi Y."/>
            <person name="Narumi I."/>
            <person name="Sachidanandam R."/>
            <person name="Satoh K."/>
            <person name="Ito M."/>
            <person name="Krulwich T.A."/>
        </authorList>
    </citation>
    <scope>NUCLEOTIDE SEQUENCE [LARGE SCALE GENOMIC DNA]</scope>
    <source>
        <strain evidence="1 3">AV1934</strain>
    </source>
</reference>
<dbReference type="EMBL" id="ALPT02000079">
    <property type="protein sequence ID" value="KGA96114.1"/>
    <property type="molecule type" value="Genomic_DNA"/>
</dbReference>
<dbReference type="eggNOG" id="COG2257">
    <property type="taxonomic scope" value="Bacteria"/>
</dbReference>
<dbReference type="OrthoDB" id="5244399at2"/>